<reference evidence="2" key="1">
    <citation type="submission" date="2019-11" db="EMBL/GenBank/DDBJ databases">
        <title>Genomic insights into an expanded diversity of filamentous marine cyanobacteria reveals the extraordinary biosynthetic potential of Moorea and Okeania.</title>
        <authorList>
            <person name="Ferreira Leao T."/>
            <person name="Wang M."/>
            <person name="Moss N."/>
            <person name="Da Silva R."/>
            <person name="Sanders J."/>
            <person name="Nurk S."/>
            <person name="Gurevich A."/>
            <person name="Humphrey G."/>
            <person name="Reher R."/>
            <person name="Zhu Q."/>
            <person name="Belda-Ferre P."/>
            <person name="Glukhov E."/>
            <person name="Rex R."/>
            <person name="Dorrestein P.C."/>
            <person name="Knight R."/>
            <person name="Pevzner P."/>
            <person name="Gerwick W.H."/>
            <person name="Gerwick L."/>
        </authorList>
    </citation>
    <scope>NUCLEOTIDE SEQUENCE</scope>
    <source>
        <strain evidence="2">SIO1C4</strain>
    </source>
</reference>
<dbReference type="Pfam" id="PF13302">
    <property type="entry name" value="Acetyltransf_3"/>
    <property type="match status" value="1"/>
</dbReference>
<accession>A0A6B3NFR8</accession>
<dbReference type="InterPro" id="IPR000182">
    <property type="entry name" value="GNAT_dom"/>
</dbReference>
<dbReference type="PANTHER" id="PTHR43792">
    <property type="entry name" value="GNAT FAMILY, PUTATIVE (AFU_ORTHOLOGUE AFUA_3G00765)-RELATED-RELATED"/>
    <property type="match status" value="1"/>
</dbReference>
<sequence>MPDLETARLKLRKFTLDDADDLYRIYDNPEVMKYVGNGARTRKETEAGLLSMIQHWQQHDFGMWAVIHQQDHILIGRCGLCFLDKTTEVELGYLFDKFYWGRGLATEASLAALKYGFEVVKLKRIVAVAKPENLASRRVMEKVGMKYEKDAHYYDSDVVYYSITL</sequence>
<dbReference type="InterPro" id="IPR016181">
    <property type="entry name" value="Acyl_CoA_acyltransferase"/>
</dbReference>
<evidence type="ECO:0000259" key="1">
    <source>
        <dbReference type="PROSITE" id="PS51186"/>
    </source>
</evidence>
<feature type="domain" description="N-acetyltransferase" evidence="1">
    <location>
        <begin position="9"/>
        <end position="165"/>
    </location>
</feature>
<dbReference type="InterPro" id="IPR051531">
    <property type="entry name" value="N-acetyltransferase"/>
</dbReference>
<gene>
    <name evidence="2" type="ORF">F6J89_12705</name>
</gene>
<dbReference type="SUPFAM" id="SSF55729">
    <property type="entry name" value="Acyl-CoA N-acyltransferases (Nat)"/>
    <property type="match status" value="1"/>
</dbReference>
<organism evidence="2">
    <name type="scientific">Symploca sp. SIO1C4</name>
    <dbReference type="NCBI Taxonomy" id="2607765"/>
    <lineage>
        <taxon>Bacteria</taxon>
        <taxon>Bacillati</taxon>
        <taxon>Cyanobacteriota</taxon>
        <taxon>Cyanophyceae</taxon>
        <taxon>Coleofasciculales</taxon>
        <taxon>Coleofasciculaceae</taxon>
        <taxon>Symploca</taxon>
    </lineage>
</organism>
<dbReference type="PROSITE" id="PS51186">
    <property type="entry name" value="GNAT"/>
    <property type="match status" value="1"/>
</dbReference>
<dbReference type="AlphaFoldDB" id="A0A6B3NFR8"/>
<protein>
    <submittedName>
        <fullName evidence="2">GNAT family N-acetyltransferase</fullName>
    </submittedName>
</protein>
<dbReference type="EMBL" id="JAAHFQ010000216">
    <property type="protein sequence ID" value="NER28461.1"/>
    <property type="molecule type" value="Genomic_DNA"/>
</dbReference>
<comment type="caution">
    <text evidence="2">The sequence shown here is derived from an EMBL/GenBank/DDBJ whole genome shotgun (WGS) entry which is preliminary data.</text>
</comment>
<proteinExistence type="predicted"/>
<evidence type="ECO:0000313" key="2">
    <source>
        <dbReference type="EMBL" id="NER28461.1"/>
    </source>
</evidence>
<keyword evidence="2" id="KW-0808">Transferase</keyword>
<dbReference type="PANTHER" id="PTHR43792:SF1">
    <property type="entry name" value="N-ACETYLTRANSFERASE DOMAIN-CONTAINING PROTEIN"/>
    <property type="match status" value="1"/>
</dbReference>
<name>A0A6B3NFR8_9CYAN</name>
<dbReference type="GO" id="GO:0016747">
    <property type="term" value="F:acyltransferase activity, transferring groups other than amino-acyl groups"/>
    <property type="evidence" value="ECO:0007669"/>
    <property type="project" value="InterPro"/>
</dbReference>
<dbReference type="Gene3D" id="3.40.630.30">
    <property type="match status" value="1"/>
</dbReference>